<organism evidence="1">
    <name type="scientific">Albugo laibachii Nc14</name>
    <dbReference type="NCBI Taxonomy" id="890382"/>
    <lineage>
        <taxon>Eukaryota</taxon>
        <taxon>Sar</taxon>
        <taxon>Stramenopiles</taxon>
        <taxon>Oomycota</taxon>
        <taxon>Peronosporomycetes</taxon>
        <taxon>Albuginales</taxon>
        <taxon>Albuginaceae</taxon>
        <taxon>Albugo</taxon>
    </lineage>
</organism>
<protein>
    <submittedName>
        <fullName evidence="1">AlNc14C532G12071 protein</fullName>
    </submittedName>
</protein>
<name>F0X0Y1_9STRA</name>
<proteinExistence type="predicted"/>
<gene>
    <name evidence="1" type="primary">AlNc14C532G12071</name>
    <name evidence="1" type="ORF">ALNC14_135710</name>
</gene>
<accession>F0X0Y1</accession>
<dbReference type="AlphaFoldDB" id="F0X0Y1"/>
<dbReference type="EMBL" id="FR824564">
    <property type="protein sequence ID" value="CCA27427.1"/>
    <property type="molecule type" value="Genomic_DNA"/>
</dbReference>
<sequence length="103" mass="11768">MLTQAPSHQIEFNALHGHIPTKAVDDRVGNNTKHTTILFHKLRRIGVDSWDPQFKRGLMKESWAGGPRLKLVKLLLQRTPPSTICLYWSYPYHVICIPPASLL</sequence>
<reference evidence="1" key="1">
    <citation type="journal article" date="2011" name="PLoS Biol.">
        <title>Gene gain and loss during evolution of obligate parasitism in the white rust pathogen of Arabidopsis thaliana.</title>
        <authorList>
            <person name="Kemen E."/>
            <person name="Gardiner A."/>
            <person name="Schultz-Larsen T."/>
            <person name="Kemen A.C."/>
            <person name="Balmuth A.L."/>
            <person name="Robert-Seilaniantz A."/>
            <person name="Bailey K."/>
            <person name="Holub E."/>
            <person name="Studholme D.J."/>
            <person name="Maclean D."/>
            <person name="Jones J.D."/>
        </authorList>
    </citation>
    <scope>NUCLEOTIDE SEQUENCE</scope>
</reference>
<reference evidence="1" key="2">
    <citation type="submission" date="2011-02" db="EMBL/GenBank/DDBJ databases">
        <authorList>
            <person name="MacLean D."/>
        </authorList>
    </citation>
    <scope>NUCLEOTIDE SEQUENCE</scope>
</reference>
<evidence type="ECO:0000313" key="1">
    <source>
        <dbReference type="EMBL" id="CCA27427.1"/>
    </source>
</evidence>
<dbReference type="HOGENOM" id="CLU_2268863_0_0_1"/>